<evidence type="ECO:0000256" key="10">
    <source>
        <dbReference type="ARBA" id="ARBA00023163"/>
    </source>
</evidence>
<dbReference type="GO" id="GO:0046914">
    <property type="term" value="F:transition metal ion binding"/>
    <property type="evidence" value="ECO:0007669"/>
    <property type="project" value="InterPro"/>
</dbReference>
<name>A0A3E1NHT1_9BACT</name>
<organism evidence="15 16">
    <name type="scientific">Deminuibacter soli</name>
    <dbReference type="NCBI Taxonomy" id="2291815"/>
    <lineage>
        <taxon>Bacteria</taxon>
        <taxon>Pseudomonadati</taxon>
        <taxon>Bacteroidota</taxon>
        <taxon>Chitinophagia</taxon>
        <taxon>Chitinophagales</taxon>
        <taxon>Chitinophagaceae</taxon>
        <taxon>Deminuibacter</taxon>
    </lineage>
</organism>
<dbReference type="PANTHER" id="PTHR33238:SF11">
    <property type="entry name" value="TRANSCRIPTIONAL REGULATOR MNTR"/>
    <property type="match status" value="1"/>
</dbReference>
<dbReference type="EMBL" id="QTJU01000005">
    <property type="protein sequence ID" value="RFM27442.1"/>
    <property type="molecule type" value="Genomic_DNA"/>
</dbReference>
<keyword evidence="8" id="KW-0238">DNA-binding</keyword>
<dbReference type="PANTHER" id="PTHR33238">
    <property type="entry name" value="IRON (METAL) DEPENDENT REPRESSOR, DTXR FAMILY"/>
    <property type="match status" value="1"/>
</dbReference>
<dbReference type="GO" id="GO:0005737">
    <property type="term" value="C:cytoplasm"/>
    <property type="evidence" value="ECO:0007669"/>
    <property type="project" value="UniProtKB-SubCell"/>
</dbReference>
<evidence type="ECO:0000256" key="4">
    <source>
        <dbReference type="ARBA" id="ARBA00022386"/>
    </source>
</evidence>
<dbReference type="InterPro" id="IPR036390">
    <property type="entry name" value="WH_DNA-bd_sf"/>
</dbReference>
<dbReference type="Gene3D" id="2.30.30.90">
    <property type="match status" value="1"/>
</dbReference>
<dbReference type="InterPro" id="IPR022687">
    <property type="entry name" value="HTH_DTXR"/>
</dbReference>
<feature type="domain" description="HTH dtxR-type" evidence="14">
    <location>
        <begin position="1"/>
        <end position="63"/>
    </location>
</feature>
<protein>
    <recommendedName>
        <fullName evidence="4">Transcriptional regulator MntR</fullName>
    </recommendedName>
    <alternativeName>
        <fullName evidence="13">Manganese transport regulator</fullName>
    </alternativeName>
</protein>
<evidence type="ECO:0000313" key="16">
    <source>
        <dbReference type="Proteomes" id="UP000261284"/>
    </source>
</evidence>
<reference evidence="15 16" key="1">
    <citation type="submission" date="2018-08" db="EMBL/GenBank/DDBJ databases">
        <title>Chitinophagaceae sp. K23C18032701, a novel bacterium isolated from forest soil.</title>
        <authorList>
            <person name="Wang C."/>
        </authorList>
    </citation>
    <scope>NUCLEOTIDE SEQUENCE [LARGE SCALE GENOMIC DNA]</scope>
    <source>
        <strain evidence="15 16">K23C18032701</strain>
    </source>
</reference>
<dbReference type="GO" id="GO:0003677">
    <property type="term" value="F:DNA binding"/>
    <property type="evidence" value="ECO:0007669"/>
    <property type="project" value="UniProtKB-KW"/>
</dbReference>
<dbReference type="OrthoDB" id="9791355at2"/>
<evidence type="ECO:0000256" key="11">
    <source>
        <dbReference type="ARBA" id="ARBA00023211"/>
    </source>
</evidence>
<keyword evidence="7" id="KW-0805">Transcription regulation</keyword>
<evidence type="ECO:0000256" key="7">
    <source>
        <dbReference type="ARBA" id="ARBA00023015"/>
    </source>
</evidence>
<evidence type="ECO:0000256" key="5">
    <source>
        <dbReference type="ARBA" id="ARBA00022490"/>
    </source>
</evidence>
<dbReference type="GO" id="GO:0045892">
    <property type="term" value="P:negative regulation of DNA-templated transcription"/>
    <property type="evidence" value="ECO:0007669"/>
    <property type="project" value="TreeGrafter"/>
</dbReference>
<accession>A0A3E1NHT1</accession>
<dbReference type="InterPro" id="IPR038157">
    <property type="entry name" value="FeoA_core_dom"/>
</dbReference>
<keyword evidence="11" id="KW-0464">Manganese</keyword>
<comment type="subcellular location">
    <subcellularLocation>
        <location evidence="1">Cytoplasm</location>
    </subcellularLocation>
</comment>
<dbReference type="Proteomes" id="UP000261284">
    <property type="component" value="Unassembled WGS sequence"/>
</dbReference>
<sequence>MITLTEENYLKALYRLSMGQEPVSVKSIAGLLDIKMPTVTSMVNKLAEKKLVRYEKYKAIELTERGKKAALHILRKHRLTELFLTQVMGLGWEEVHDIAEQVEHIQSERFFNRVDEMLGFPRFDPHGEPIPDASGKLPVMNAFPLSNGTPGKKYKLAGVLNHEPSFLTFLNSLQLALGTAIEIKQVQVFDASMEVVLNGKTKTVFSSLVCENLLVL</sequence>
<dbReference type="Gene3D" id="1.10.10.10">
    <property type="entry name" value="Winged helix-like DNA-binding domain superfamily/Winged helix DNA-binding domain"/>
    <property type="match status" value="1"/>
</dbReference>
<evidence type="ECO:0000256" key="6">
    <source>
        <dbReference type="ARBA" id="ARBA00022491"/>
    </source>
</evidence>
<dbReference type="SUPFAM" id="SSF46785">
    <property type="entry name" value="Winged helix' DNA-binding domain"/>
    <property type="match status" value="1"/>
</dbReference>
<dbReference type="InterPro" id="IPR036388">
    <property type="entry name" value="WH-like_DNA-bd_sf"/>
</dbReference>
<dbReference type="AlphaFoldDB" id="A0A3E1NHT1"/>
<evidence type="ECO:0000256" key="9">
    <source>
        <dbReference type="ARBA" id="ARBA00023159"/>
    </source>
</evidence>
<evidence type="ECO:0000256" key="13">
    <source>
        <dbReference type="ARBA" id="ARBA00032593"/>
    </source>
</evidence>
<dbReference type="SUPFAM" id="SSF47979">
    <property type="entry name" value="Iron-dependent repressor protein, dimerization domain"/>
    <property type="match status" value="1"/>
</dbReference>
<dbReference type="InterPro" id="IPR007167">
    <property type="entry name" value="Fe-transptr_FeoA-like"/>
</dbReference>
<dbReference type="Pfam" id="PF04023">
    <property type="entry name" value="FeoA"/>
    <property type="match status" value="1"/>
</dbReference>
<evidence type="ECO:0000256" key="2">
    <source>
        <dbReference type="ARBA" id="ARBA00007871"/>
    </source>
</evidence>
<evidence type="ECO:0000256" key="8">
    <source>
        <dbReference type="ARBA" id="ARBA00023125"/>
    </source>
</evidence>
<dbReference type="InterPro" id="IPR001367">
    <property type="entry name" value="Fe_dep_repressor"/>
</dbReference>
<dbReference type="GO" id="GO:0003700">
    <property type="term" value="F:DNA-binding transcription factor activity"/>
    <property type="evidence" value="ECO:0007669"/>
    <property type="project" value="InterPro"/>
</dbReference>
<evidence type="ECO:0000256" key="3">
    <source>
        <dbReference type="ARBA" id="ARBA00011738"/>
    </source>
</evidence>
<evidence type="ECO:0000256" key="12">
    <source>
        <dbReference type="ARBA" id="ARBA00025185"/>
    </source>
</evidence>
<dbReference type="Pfam" id="PF01325">
    <property type="entry name" value="Fe_dep_repress"/>
    <property type="match status" value="1"/>
</dbReference>
<evidence type="ECO:0000259" key="14">
    <source>
        <dbReference type="PROSITE" id="PS50944"/>
    </source>
</evidence>
<dbReference type="RefSeq" id="WP_116848200.1">
    <property type="nucleotide sequence ID" value="NZ_QTJU01000005.1"/>
</dbReference>
<keyword evidence="10" id="KW-0804">Transcription</keyword>
<evidence type="ECO:0000313" key="15">
    <source>
        <dbReference type="EMBL" id="RFM27442.1"/>
    </source>
</evidence>
<dbReference type="InterPro" id="IPR036421">
    <property type="entry name" value="Fe_dep_repressor_sf"/>
</dbReference>
<dbReference type="InterPro" id="IPR050536">
    <property type="entry name" value="DtxR_MntR_Metal-Reg"/>
</dbReference>
<keyword evidence="5" id="KW-0963">Cytoplasm</keyword>
<evidence type="ECO:0000256" key="1">
    <source>
        <dbReference type="ARBA" id="ARBA00004496"/>
    </source>
</evidence>
<keyword evidence="16" id="KW-1185">Reference proteome</keyword>
<comment type="function">
    <text evidence="12">In the presence of manganese, represses expression of mntH and mntS. Up-regulates expression of mntP.</text>
</comment>
<keyword evidence="6" id="KW-0678">Repressor</keyword>
<comment type="subunit">
    <text evidence="3">Homodimer.</text>
</comment>
<gene>
    <name evidence="15" type="ORF">DXN05_15605</name>
</gene>
<proteinExistence type="inferred from homology"/>
<dbReference type="GO" id="GO:0046983">
    <property type="term" value="F:protein dimerization activity"/>
    <property type="evidence" value="ECO:0007669"/>
    <property type="project" value="InterPro"/>
</dbReference>
<comment type="caution">
    <text evidence="15">The sequence shown here is derived from an EMBL/GenBank/DDBJ whole genome shotgun (WGS) entry which is preliminary data.</text>
</comment>
<dbReference type="SMART" id="SM00529">
    <property type="entry name" value="HTH_DTXR"/>
    <property type="match status" value="1"/>
</dbReference>
<comment type="similarity">
    <text evidence="2">Belongs to the DtxR/MntR family.</text>
</comment>
<dbReference type="Pfam" id="PF02742">
    <property type="entry name" value="Fe_dep_repr_C"/>
    <property type="match status" value="1"/>
</dbReference>
<dbReference type="InterPro" id="IPR022689">
    <property type="entry name" value="Iron_dep_repressor"/>
</dbReference>
<dbReference type="Gene3D" id="1.10.60.10">
    <property type="entry name" value="Iron dependent repressor, metal binding and dimerisation domain"/>
    <property type="match status" value="1"/>
</dbReference>
<dbReference type="PROSITE" id="PS50944">
    <property type="entry name" value="HTH_DTXR"/>
    <property type="match status" value="1"/>
</dbReference>
<keyword evidence="9" id="KW-0010">Activator</keyword>